<dbReference type="InterPro" id="IPR036922">
    <property type="entry name" value="Rieske_2Fe-2S_sf"/>
</dbReference>
<sequence length="155" mass="17126">MNPFVQQPLLAAWHRIGLASAFLELSLANDCSRIAPSCKAFSIPNTNTGAPVKADIDLPRQLKDQVLVFKYKGKIHAIDHQCPHSSFPLSQAASLILKTSCVHGWSFNIFSGQADCGNYKPKAWEVPLRDPPVLTVNGSESTDKELWVRRKQQTG</sequence>
<keyword evidence="4" id="KW-0411">Iron-sulfur</keyword>
<feature type="domain" description="Rieske" evidence="6">
    <location>
        <begin position="49"/>
        <end position="142"/>
    </location>
</feature>
<keyword evidence="2" id="KW-0479">Metal-binding</keyword>
<evidence type="ECO:0000256" key="3">
    <source>
        <dbReference type="ARBA" id="ARBA00023004"/>
    </source>
</evidence>
<dbReference type="GO" id="GO:0051537">
    <property type="term" value="F:2 iron, 2 sulfur cluster binding"/>
    <property type="evidence" value="ECO:0007669"/>
    <property type="project" value="UniProtKB-KW"/>
</dbReference>
<keyword evidence="5" id="KW-0732">Signal</keyword>
<proteinExistence type="predicted"/>
<evidence type="ECO:0000313" key="7">
    <source>
        <dbReference type="EMBL" id="KAE8395966.1"/>
    </source>
</evidence>
<dbReference type="Pfam" id="PF00355">
    <property type="entry name" value="Rieske"/>
    <property type="match status" value="1"/>
</dbReference>
<evidence type="ECO:0000256" key="5">
    <source>
        <dbReference type="SAM" id="SignalP"/>
    </source>
</evidence>
<dbReference type="Gene3D" id="2.102.10.10">
    <property type="entry name" value="Rieske [2Fe-2S] iron-sulphur domain"/>
    <property type="match status" value="1"/>
</dbReference>
<feature type="chain" id="PRO_5025055621" description="Rieske domain-containing protein" evidence="5">
    <location>
        <begin position="29"/>
        <end position="155"/>
    </location>
</feature>
<keyword evidence="3" id="KW-0408">Iron</keyword>
<organism evidence="7">
    <name type="scientific">Petromyces alliaceus</name>
    <name type="common">Aspergillus alliaceus</name>
    <dbReference type="NCBI Taxonomy" id="209559"/>
    <lineage>
        <taxon>Eukaryota</taxon>
        <taxon>Fungi</taxon>
        <taxon>Dikarya</taxon>
        <taxon>Ascomycota</taxon>
        <taxon>Pezizomycotina</taxon>
        <taxon>Eurotiomycetes</taxon>
        <taxon>Eurotiomycetidae</taxon>
        <taxon>Eurotiales</taxon>
        <taxon>Aspergillaceae</taxon>
        <taxon>Aspergillus</taxon>
        <taxon>Aspergillus subgen. Circumdati</taxon>
    </lineage>
</organism>
<dbReference type="InterPro" id="IPR017941">
    <property type="entry name" value="Rieske_2Fe-2S"/>
</dbReference>
<name>A0A5N7CP44_PETAA</name>
<gene>
    <name evidence="7" type="ORF">BDV23DRAFT_168288</name>
</gene>
<evidence type="ECO:0000256" key="1">
    <source>
        <dbReference type="ARBA" id="ARBA00022714"/>
    </source>
</evidence>
<dbReference type="OrthoDB" id="426882at2759"/>
<evidence type="ECO:0000256" key="2">
    <source>
        <dbReference type="ARBA" id="ARBA00022723"/>
    </source>
</evidence>
<evidence type="ECO:0000256" key="4">
    <source>
        <dbReference type="ARBA" id="ARBA00023014"/>
    </source>
</evidence>
<dbReference type="GO" id="GO:0046872">
    <property type="term" value="F:metal ion binding"/>
    <property type="evidence" value="ECO:0007669"/>
    <property type="project" value="UniProtKB-KW"/>
</dbReference>
<reference evidence="7" key="1">
    <citation type="submission" date="2019-04" db="EMBL/GenBank/DDBJ databases">
        <title>Friends and foes A comparative genomics studyof 23 Aspergillus species from section Flavi.</title>
        <authorList>
            <consortium name="DOE Joint Genome Institute"/>
            <person name="Kjaerbolling I."/>
            <person name="Vesth T."/>
            <person name="Frisvad J.C."/>
            <person name="Nybo J.L."/>
            <person name="Theobald S."/>
            <person name="Kildgaard S."/>
            <person name="Isbrandt T."/>
            <person name="Kuo A."/>
            <person name="Sato A."/>
            <person name="Lyhne E.K."/>
            <person name="Kogle M.E."/>
            <person name="Wiebenga A."/>
            <person name="Kun R.S."/>
            <person name="Lubbers R.J."/>
            <person name="Makela M.R."/>
            <person name="Barry K."/>
            <person name="Chovatia M."/>
            <person name="Clum A."/>
            <person name="Daum C."/>
            <person name="Haridas S."/>
            <person name="He G."/>
            <person name="LaButti K."/>
            <person name="Lipzen A."/>
            <person name="Mondo S."/>
            <person name="Riley R."/>
            <person name="Salamov A."/>
            <person name="Simmons B.A."/>
            <person name="Magnuson J.K."/>
            <person name="Henrissat B."/>
            <person name="Mortensen U.H."/>
            <person name="Larsen T.O."/>
            <person name="Devries R.P."/>
            <person name="Grigoriev I.V."/>
            <person name="Machida M."/>
            <person name="Baker S.E."/>
            <person name="Andersen M.R."/>
        </authorList>
    </citation>
    <scope>NUCLEOTIDE SEQUENCE [LARGE SCALE GENOMIC DNA]</scope>
    <source>
        <strain evidence="7">IBT 14317</strain>
    </source>
</reference>
<protein>
    <recommendedName>
        <fullName evidence="6">Rieske domain-containing protein</fullName>
    </recommendedName>
</protein>
<evidence type="ECO:0000259" key="6">
    <source>
        <dbReference type="PROSITE" id="PS51296"/>
    </source>
</evidence>
<dbReference type="EMBL" id="ML735216">
    <property type="protein sequence ID" value="KAE8395966.1"/>
    <property type="molecule type" value="Genomic_DNA"/>
</dbReference>
<dbReference type="PROSITE" id="PS51296">
    <property type="entry name" value="RIESKE"/>
    <property type="match status" value="1"/>
</dbReference>
<accession>A0A5N7CP44</accession>
<feature type="signal peptide" evidence="5">
    <location>
        <begin position="1"/>
        <end position="28"/>
    </location>
</feature>
<keyword evidence="1" id="KW-0001">2Fe-2S</keyword>
<dbReference type="SUPFAM" id="SSF50022">
    <property type="entry name" value="ISP domain"/>
    <property type="match status" value="1"/>
</dbReference>
<dbReference type="AlphaFoldDB" id="A0A5N7CP44"/>
<dbReference type="Proteomes" id="UP000326877">
    <property type="component" value="Unassembled WGS sequence"/>
</dbReference>